<evidence type="ECO:0000256" key="2">
    <source>
        <dbReference type="SAM" id="SignalP"/>
    </source>
</evidence>
<keyword evidence="4" id="KW-1185">Reference proteome</keyword>
<evidence type="ECO:0000256" key="1">
    <source>
        <dbReference type="SAM" id="MobiDB-lite"/>
    </source>
</evidence>
<accession>A0ABQ8F5Q9</accession>
<name>A0ABQ8F5Q9_9FUNG</name>
<evidence type="ECO:0000313" key="4">
    <source>
        <dbReference type="Proteomes" id="UP001648503"/>
    </source>
</evidence>
<feature type="signal peptide" evidence="2">
    <location>
        <begin position="1"/>
        <end position="18"/>
    </location>
</feature>
<sequence length="444" mass="48548">MRLSTGIILSILSANVFAIEHLNDVHSSSLLARRAVMADTDGVFLQKRGDDEGKKKQAKSKHSLASNSGKGRPTYTNPAFEGDSDSESSSSDDAEGGFTNLAFEGDDEGKKKPAKSKSSPVPNSGKGGHAYTNPAFEGDSDSESNSNDGAEERSTNLAANPSPQDRGATGGNENVHTKVDSDQEGSGFVDVIGGLPYQLINYFRKKFNRGAPKSGLISGKDKALAASQKTATEFGGETGESIGTELYEMLKYALETAWSYQEMYNNPAKSLFDLKLPSTVLDGPKGEYESLRKEAPERIKLYIMAIEDIIKKIFTTPENMINDLYKIMWKTNAFNTFILDMVFRYTSLLELLEISDDTRIQEWNAHLEDIRTYKLKLASCFKRINQMVEDAPQSPNQQGLSRFSSSMLGFRNRRESKAKSPKGGASHSALSSGGVSNPAFSDDE</sequence>
<comment type="caution">
    <text evidence="3">The sequence shown here is derived from an EMBL/GenBank/DDBJ whole genome shotgun (WGS) entry which is preliminary data.</text>
</comment>
<feature type="region of interest" description="Disordered" evidence="1">
    <location>
        <begin position="47"/>
        <end position="187"/>
    </location>
</feature>
<feature type="region of interest" description="Disordered" evidence="1">
    <location>
        <begin position="411"/>
        <end position="444"/>
    </location>
</feature>
<feature type="compositionally biased region" description="Polar residues" evidence="1">
    <location>
        <begin position="63"/>
        <end position="77"/>
    </location>
</feature>
<evidence type="ECO:0000313" key="3">
    <source>
        <dbReference type="EMBL" id="KAH6592732.1"/>
    </source>
</evidence>
<feature type="compositionally biased region" description="Acidic residues" evidence="1">
    <location>
        <begin position="82"/>
        <end position="95"/>
    </location>
</feature>
<gene>
    <name evidence="3" type="ORF">BASA50_007888</name>
</gene>
<organism evidence="3 4">
    <name type="scientific">Batrachochytrium salamandrivorans</name>
    <dbReference type="NCBI Taxonomy" id="1357716"/>
    <lineage>
        <taxon>Eukaryota</taxon>
        <taxon>Fungi</taxon>
        <taxon>Fungi incertae sedis</taxon>
        <taxon>Chytridiomycota</taxon>
        <taxon>Chytridiomycota incertae sedis</taxon>
        <taxon>Chytridiomycetes</taxon>
        <taxon>Rhizophydiales</taxon>
        <taxon>Rhizophydiales incertae sedis</taxon>
        <taxon>Batrachochytrium</taxon>
    </lineage>
</organism>
<protein>
    <submittedName>
        <fullName evidence="3">Uncharacterized protein</fullName>
    </submittedName>
</protein>
<keyword evidence="2" id="KW-0732">Signal</keyword>
<reference evidence="3 4" key="1">
    <citation type="submission" date="2021-02" db="EMBL/GenBank/DDBJ databases">
        <title>Variation within the Batrachochytrium salamandrivorans European outbreak.</title>
        <authorList>
            <person name="Kelly M."/>
            <person name="Pasmans F."/>
            <person name="Shea T.P."/>
            <person name="Munoz J.F."/>
            <person name="Carranza S."/>
            <person name="Cuomo C.A."/>
            <person name="Martel A."/>
        </authorList>
    </citation>
    <scope>NUCLEOTIDE SEQUENCE [LARGE SCALE GENOMIC DNA]</scope>
    <source>
        <strain evidence="3 4">AMFP18/2</strain>
    </source>
</reference>
<feature type="compositionally biased region" description="Low complexity" evidence="1">
    <location>
        <begin position="423"/>
        <end position="436"/>
    </location>
</feature>
<dbReference type="EMBL" id="JAFCIX010000373">
    <property type="protein sequence ID" value="KAH6592732.1"/>
    <property type="molecule type" value="Genomic_DNA"/>
</dbReference>
<feature type="chain" id="PRO_5045123415" evidence="2">
    <location>
        <begin position="19"/>
        <end position="444"/>
    </location>
</feature>
<proteinExistence type="predicted"/>
<dbReference type="Proteomes" id="UP001648503">
    <property type="component" value="Unassembled WGS sequence"/>
</dbReference>